<gene>
    <name evidence="2" type="ORF">V7S43_004142</name>
</gene>
<accession>A0ABD3FYA7</accession>
<evidence type="ECO:0000313" key="3">
    <source>
        <dbReference type="Proteomes" id="UP001632037"/>
    </source>
</evidence>
<keyword evidence="3" id="KW-1185">Reference proteome</keyword>
<comment type="caution">
    <text evidence="2">The sequence shown here is derived from an EMBL/GenBank/DDBJ whole genome shotgun (WGS) entry which is preliminary data.</text>
</comment>
<protein>
    <recommendedName>
        <fullName evidence="4">M96 mating-specific protein family</fullName>
    </recommendedName>
</protein>
<evidence type="ECO:0008006" key="4">
    <source>
        <dbReference type="Google" id="ProtNLM"/>
    </source>
</evidence>
<reference evidence="2 3" key="1">
    <citation type="submission" date="2024-09" db="EMBL/GenBank/DDBJ databases">
        <title>Genome sequencing and assembly of Phytophthora oleae, isolate VK10A, causative agent of rot of olive drupes.</title>
        <authorList>
            <person name="Conti Taguali S."/>
            <person name="Riolo M."/>
            <person name="La Spada F."/>
            <person name="Cacciola S.O."/>
            <person name="Dionisio G."/>
        </authorList>
    </citation>
    <scope>NUCLEOTIDE SEQUENCE [LARGE SCALE GENOMIC DNA]</scope>
    <source>
        <strain evidence="2 3">VK10A</strain>
    </source>
</reference>
<feature type="region of interest" description="Disordered" evidence="1">
    <location>
        <begin position="66"/>
        <end position="93"/>
    </location>
</feature>
<evidence type="ECO:0000256" key="1">
    <source>
        <dbReference type="SAM" id="MobiDB-lite"/>
    </source>
</evidence>
<dbReference type="Proteomes" id="UP001632037">
    <property type="component" value="Unassembled WGS sequence"/>
</dbReference>
<feature type="region of interest" description="Disordered" evidence="1">
    <location>
        <begin position="24"/>
        <end position="44"/>
    </location>
</feature>
<sequence>MSFLIGGEDSMTLEEVVAFIDSWDTGSTSPGDVTDNDSSPFSNEDVESVLLDSLDSVLEDASFLPKKELEPKKPAKKKRKKAPGASTRLQRRKRAEILSLKAQSEQLEGRLNRLKRRSNVSLMQSGGSNSSWISWSTVAAAQYNQRLQSEMANQKLRDVLVEQMKMNNALRDAFQVQASLGNLDVIFGKGPTVQHPVADTSASMIGELEKMVEGLYLDSAAVFQRDYTPSASTLRIIQEPTRGRVFEITASTSLQCSIQEASEMLWRDLLTVRKHNDKFYHFFRHRKPSSVEKKFTWVLQSDTKAQEIDGFVFVRKIEEPNRIILVEAGRFLLPTGGLQFRIQRWTIITRSDDGPTILRTFIQIHAECAEGVSFNEKDLQDAEDLILGTLSVRLRDYLQRQQGEFAREAERIRIHAISAAH</sequence>
<name>A0ABD3FYA7_9STRA</name>
<dbReference type="EMBL" id="JBIMZQ010000006">
    <property type="protein sequence ID" value="KAL3670957.1"/>
    <property type="molecule type" value="Genomic_DNA"/>
</dbReference>
<dbReference type="AlphaFoldDB" id="A0ABD3FYA7"/>
<organism evidence="2 3">
    <name type="scientific">Phytophthora oleae</name>
    <dbReference type="NCBI Taxonomy" id="2107226"/>
    <lineage>
        <taxon>Eukaryota</taxon>
        <taxon>Sar</taxon>
        <taxon>Stramenopiles</taxon>
        <taxon>Oomycota</taxon>
        <taxon>Peronosporomycetes</taxon>
        <taxon>Peronosporales</taxon>
        <taxon>Peronosporaceae</taxon>
        <taxon>Phytophthora</taxon>
    </lineage>
</organism>
<feature type="compositionally biased region" description="Polar residues" evidence="1">
    <location>
        <begin position="24"/>
        <end position="42"/>
    </location>
</feature>
<evidence type="ECO:0000313" key="2">
    <source>
        <dbReference type="EMBL" id="KAL3670957.1"/>
    </source>
</evidence>
<proteinExistence type="predicted"/>